<feature type="region of interest" description="Disordered" evidence="1">
    <location>
        <begin position="1369"/>
        <end position="1394"/>
    </location>
</feature>
<dbReference type="OrthoDB" id="5984712at2759"/>
<dbReference type="EMBL" id="LSMT01000258">
    <property type="protein sequence ID" value="PFX21923.1"/>
    <property type="molecule type" value="Genomic_DNA"/>
</dbReference>
<proteinExistence type="predicted"/>
<dbReference type="Gene3D" id="3.30.70.270">
    <property type="match status" value="1"/>
</dbReference>
<gene>
    <name evidence="3" type="primary">PGBD5</name>
    <name evidence="3" type="ORF">AWC38_SpisGene13590</name>
</gene>
<dbReference type="InterPro" id="IPR043502">
    <property type="entry name" value="DNA/RNA_pol_sf"/>
</dbReference>
<evidence type="ECO:0000313" key="3">
    <source>
        <dbReference type="EMBL" id="PFX21923.1"/>
    </source>
</evidence>
<sequence>MPPGQSGKESQTEPPATLSAAQASNSYLSSVGASQGTSGPVIGLSIVPVKVKVKGSNKKVLTHAFLDSGSNTSFCTEDLLKKLGTKGKKTSLSLTTMQTSNQSIECSLVNLEVSDLREQNLVELPMVYSTPSLPVSSDTVGTQEDVNRWPHLKGIKMESVKSEVGLLIGSDAPQALQPKEFRESEDGGPFATRTIFGWVLNGPLGRKESKVPTANFIDTSAKLSKQFEDFCTLEFNDSSYEPQASMSQNDRKALHIMEGSAKLSDGHYEIALPWKNDPPLLKNNKSQVQQRLHPLKKRLYRDPVLHKKYRDFMDDLIVKGYTRKVSRENLGNSNVWYLPHHAVFHPQKPDKVRVVFDCSAKFQGTSLNDQLLQGPDLTNTLVGVLTRFRQEQIAFMSDIEAMFYQVRVSPSDCDYLRFLWWPDGDLNKDPEEYQMLVHLFGGASSPSCANFALKKTAEDNKTAFDATTVETVKRNFYVDDCLKSVATNPEAIRLVGELREMLSKGGFHLTKWISNSRDVINCIPENERAPSVKDFDLSKNLTLTERALGVQWNVQKDTFGYKIVEKERPITRRGILSIICSVYDPLGFISPCILPAKAIQQDLCLKGLGWDDQIPEPCKQKWQSWLKELPKLEGFEIPRCFKPPNCSNIQRRELHHFSDASSQGYGAVSYLRQIDAHGEVHCSLIMAKSRLAPLKAMTIPRMELSAAVLATRLDRMIRQEVGIVIHSSTFWTDSTCVLRYIENKDKRFQIFVANRVSAILDQSTAEQWRYVEGTLNPADEASRGMTVDELLINERWKQGPPFTGIFAFLGNPFTLLGRNALLLIVHVVRVRTLSVRFGIKETSQNVDLVFVDEDEMPLTSVAIGTAYLERESDEEIDSDFYQTDSEAEESDENEELQQAGPPRKRRLVTQTNLYAAQERAKTPDKHRMPWHAVDKDEIRTFIALILAMGLVNKPTIHSYWSTDEILQTPFFTNCMSRNRFTQILRYIHFVNNTQLIPRGQDGYDKLGKIRPFIELIKNRYQRVYAPSRNLSVDETLVKFKGRLSWRQYMRDKPARFGLKEFTLADSENGYVLDIIVYTGKECGQQSKGLAQRVVLKLVEPFYGLGYNIFMDNYYTSVQLFENLYDQGLQACGTCRGDRIGLPRDVTTSTSATVKRMKRGEAIFRQKHHLTCVTWKDRKPVTILTTLPANEEMGVAERSVREANVWHRRDFACPIPVQQYNLHMGGVDVADQRTTAYARLMKGWTWYLKLFYHFLEVSVLNAYLVYCKGKDDDQPDLSMMDFRILVIRGLHGGRSYKITPTAAAPQISRLNLSLGHFPVKVDKRCACKVHLQRVLTSYKCGLCGVHMCPSPCFEKYHTLQDYLYDDPEYGAATPRLKPQNPGRPFARGRPRQKRQ</sequence>
<dbReference type="PANTHER" id="PTHR47331:SF1">
    <property type="entry name" value="GAG-LIKE PROTEIN"/>
    <property type="match status" value="1"/>
</dbReference>
<dbReference type="CDD" id="cd01644">
    <property type="entry name" value="RT_pepA17"/>
    <property type="match status" value="1"/>
</dbReference>
<dbReference type="Gene3D" id="3.10.10.10">
    <property type="entry name" value="HIV Type 1 Reverse Transcriptase, subunit A, domain 1"/>
    <property type="match status" value="1"/>
</dbReference>
<dbReference type="InterPro" id="IPR008042">
    <property type="entry name" value="Retrotrans_Pao"/>
</dbReference>
<feature type="domain" description="PiggyBac transposable element-derived protein" evidence="2">
    <location>
        <begin position="906"/>
        <end position="1262"/>
    </location>
</feature>
<organism evidence="3 4">
    <name type="scientific">Stylophora pistillata</name>
    <name type="common">Smooth cauliflower coral</name>
    <dbReference type="NCBI Taxonomy" id="50429"/>
    <lineage>
        <taxon>Eukaryota</taxon>
        <taxon>Metazoa</taxon>
        <taxon>Cnidaria</taxon>
        <taxon>Anthozoa</taxon>
        <taxon>Hexacorallia</taxon>
        <taxon>Scleractinia</taxon>
        <taxon>Astrocoeniina</taxon>
        <taxon>Pocilloporidae</taxon>
        <taxon>Stylophora</taxon>
    </lineage>
</organism>
<accession>A0A2B4RYQ7</accession>
<dbReference type="InterPro" id="IPR043128">
    <property type="entry name" value="Rev_trsase/Diguanyl_cyclase"/>
</dbReference>
<feature type="compositionally biased region" description="Acidic residues" evidence="1">
    <location>
        <begin position="885"/>
        <end position="895"/>
    </location>
</feature>
<name>A0A2B4RYQ7_STYPI</name>
<evidence type="ECO:0000256" key="1">
    <source>
        <dbReference type="SAM" id="MobiDB-lite"/>
    </source>
</evidence>
<protein>
    <submittedName>
        <fullName evidence="3">PiggyBac transposable element-derived protein 5</fullName>
    </submittedName>
</protein>
<dbReference type="Pfam" id="PF05380">
    <property type="entry name" value="Peptidase_A17"/>
    <property type="match status" value="1"/>
</dbReference>
<dbReference type="InterPro" id="IPR029526">
    <property type="entry name" value="PGBD"/>
</dbReference>
<evidence type="ECO:0000259" key="2">
    <source>
        <dbReference type="Pfam" id="PF13843"/>
    </source>
</evidence>
<feature type="region of interest" description="Disordered" evidence="1">
    <location>
        <begin position="1"/>
        <end position="21"/>
    </location>
</feature>
<comment type="caution">
    <text evidence="3">The sequence shown here is derived from an EMBL/GenBank/DDBJ whole genome shotgun (WGS) entry which is preliminary data.</text>
</comment>
<dbReference type="SUPFAM" id="SSF56672">
    <property type="entry name" value="DNA/RNA polymerases"/>
    <property type="match status" value="1"/>
</dbReference>
<feature type="region of interest" description="Disordered" evidence="1">
    <location>
        <begin position="873"/>
        <end position="904"/>
    </location>
</feature>
<keyword evidence="4" id="KW-1185">Reference proteome</keyword>
<reference evidence="4" key="1">
    <citation type="journal article" date="2017" name="bioRxiv">
        <title>Comparative analysis of the genomes of Stylophora pistillata and Acropora digitifera provides evidence for extensive differences between species of corals.</title>
        <authorList>
            <person name="Voolstra C.R."/>
            <person name="Li Y."/>
            <person name="Liew Y.J."/>
            <person name="Baumgarten S."/>
            <person name="Zoccola D."/>
            <person name="Flot J.-F."/>
            <person name="Tambutte S."/>
            <person name="Allemand D."/>
            <person name="Aranda M."/>
        </authorList>
    </citation>
    <scope>NUCLEOTIDE SEQUENCE [LARGE SCALE GENOMIC DNA]</scope>
</reference>
<dbReference type="Proteomes" id="UP000225706">
    <property type="component" value="Unassembled WGS sequence"/>
</dbReference>
<dbReference type="PANTHER" id="PTHR47331">
    <property type="entry name" value="PHD-TYPE DOMAIN-CONTAINING PROTEIN"/>
    <property type="match status" value="1"/>
</dbReference>
<feature type="compositionally biased region" description="Polar residues" evidence="1">
    <location>
        <begin position="7"/>
        <end position="21"/>
    </location>
</feature>
<feature type="compositionally biased region" description="Basic residues" evidence="1">
    <location>
        <begin position="1385"/>
        <end position="1394"/>
    </location>
</feature>
<dbReference type="Pfam" id="PF13843">
    <property type="entry name" value="DDE_Tnp_1_7"/>
    <property type="match status" value="1"/>
</dbReference>
<dbReference type="STRING" id="50429.A0A2B4RYQ7"/>
<evidence type="ECO:0000313" key="4">
    <source>
        <dbReference type="Proteomes" id="UP000225706"/>
    </source>
</evidence>